<comment type="caution">
    <text evidence="2">The sequence shown here is derived from an EMBL/GenBank/DDBJ whole genome shotgun (WGS) entry which is preliminary data.</text>
</comment>
<evidence type="ECO:0000313" key="3">
    <source>
        <dbReference type="Proteomes" id="UP000317303"/>
    </source>
</evidence>
<accession>A0A660CEY5</accession>
<gene>
    <name evidence="2" type="ORF">JD82_01909</name>
</gene>
<reference evidence="2 3" key="1">
    <citation type="submission" date="2019-07" db="EMBL/GenBank/DDBJ databases">
        <title>R&amp;d 2014.</title>
        <authorList>
            <person name="Klenk H.-P."/>
        </authorList>
    </citation>
    <scope>NUCLEOTIDE SEQUENCE [LARGE SCALE GENOMIC DNA]</scope>
    <source>
        <strain evidence="2 3">DSM 43194</strain>
    </source>
</reference>
<dbReference type="RefSeq" id="WP_030530944.1">
    <property type="nucleotide sequence ID" value="NZ_JOIJ01000003.1"/>
</dbReference>
<feature type="compositionally biased region" description="Acidic residues" evidence="1">
    <location>
        <begin position="94"/>
        <end position="106"/>
    </location>
</feature>
<feature type="compositionally biased region" description="Acidic residues" evidence="1">
    <location>
        <begin position="114"/>
        <end position="125"/>
    </location>
</feature>
<evidence type="ECO:0000256" key="1">
    <source>
        <dbReference type="SAM" id="MobiDB-lite"/>
    </source>
</evidence>
<sequence length="125" mass="12665">MTPTPRALALVAVLALPVAAIVATLLLRAPAEPPAQTPVVRIGGADGSGGALPSLTPNQSRPTQDDPSDAPPDTPSDTANPKPTRDVVPPPPPVDDDDDDDDGDGDGADRDGDRDDGDDDGDDDD</sequence>
<name>A0A660CEY5_9PSEU</name>
<evidence type="ECO:0000313" key="2">
    <source>
        <dbReference type="EMBL" id="TWH20069.1"/>
    </source>
</evidence>
<protein>
    <recommendedName>
        <fullName evidence="4">Small secreted hydrophilic protein</fullName>
    </recommendedName>
</protein>
<feature type="region of interest" description="Disordered" evidence="1">
    <location>
        <begin position="30"/>
        <end position="125"/>
    </location>
</feature>
<dbReference type="Proteomes" id="UP000317303">
    <property type="component" value="Unassembled WGS sequence"/>
</dbReference>
<evidence type="ECO:0008006" key="4">
    <source>
        <dbReference type="Google" id="ProtNLM"/>
    </source>
</evidence>
<keyword evidence="3" id="KW-1185">Reference proteome</keyword>
<dbReference type="AlphaFoldDB" id="A0A660CEY5"/>
<proteinExistence type="predicted"/>
<dbReference type="EMBL" id="VLJV01000001">
    <property type="protein sequence ID" value="TWH20069.1"/>
    <property type="molecule type" value="Genomic_DNA"/>
</dbReference>
<organism evidence="2 3">
    <name type="scientific">Prauserella rugosa</name>
    <dbReference type="NCBI Taxonomy" id="43354"/>
    <lineage>
        <taxon>Bacteria</taxon>
        <taxon>Bacillati</taxon>
        <taxon>Actinomycetota</taxon>
        <taxon>Actinomycetes</taxon>
        <taxon>Pseudonocardiales</taxon>
        <taxon>Pseudonocardiaceae</taxon>
        <taxon>Prauserella</taxon>
    </lineage>
</organism>